<evidence type="ECO:0000313" key="3">
    <source>
        <dbReference type="EMBL" id="KAF6233141.1"/>
    </source>
</evidence>
<dbReference type="Pfam" id="PF24883">
    <property type="entry name" value="NPHP3_N"/>
    <property type="match status" value="1"/>
</dbReference>
<comment type="caution">
    <text evidence="3">The sequence shown here is derived from an EMBL/GenBank/DDBJ whole genome shotgun (WGS) entry which is preliminary data.</text>
</comment>
<dbReference type="RefSeq" id="XP_037162563.1">
    <property type="nucleotide sequence ID" value="XM_037310581.1"/>
</dbReference>
<dbReference type="Proteomes" id="UP000578531">
    <property type="component" value="Unassembled WGS sequence"/>
</dbReference>
<name>A0A8H6L2J3_9LECA</name>
<organism evidence="3 4">
    <name type="scientific">Letharia columbiana</name>
    <dbReference type="NCBI Taxonomy" id="112416"/>
    <lineage>
        <taxon>Eukaryota</taxon>
        <taxon>Fungi</taxon>
        <taxon>Dikarya</taxon>
        <taxon>Ascomycota</taxon>
        <taxon>Pezizomycotina</taxon>
        <taxon>Lecanoromycetes</taxon>
        <taxon>OSLEUM clade</taxon>
        <taxon>Lecanoromycetidae</taxon>
        <taxon>Lecanorales</taxon>
        <taxon>Lecanorineae</taxon>
        <taxon>Parmeliaceae</taxon>
        <taxon>Letharia</taxon>
    </lineage>
</organism>
<dbReference type="GeneID" id="59290339"/>
<feature type="domain" description="Nephrocystin 3-like N-terminal" evidence="2">
    <location>
        <begin position="3"/>
        <end position="113"/>
    </location>
</feature>
<evidence type="ECO:0000256" key="1">
    <source>
        <dbReference type="ARBA" id="ARBA00022737"/>
    </source>
</evidence>
<dbReference type="OrthoDB" id="1658288at2759"/>
<dbReference type="PANTHER" id="PTHR10039:SF16">
    <property type="entry name" value="GPI INOSITOL-DEACYLASE"/>
    <property type="match status" value="1"/>
</dbReference>
<evidence type="ECO:0000313" key="4">
    <source>
        <dbReference type="Proteomes" id="UP000578531"/>
    </source>
</evidence>
<gene>
    <name evidence="3" type="ORF">HO173_008685</name>
</gene>
<evidence type="ECO:0000259" key="2">
    <source>
        <dbReference type="Pfam" id="PF24883"/>
    </source>
</evidence>
<dbReference type="AlphaFoldDB" id="A0A8H6L2J3"/>
<keyword evidence="1" id="KW-0677">Repeat</keyword>
<proteinExistence type="predicted"/>
<keyword evidence="4" id="KW-1185">Reference proteome</keyword>
<dbReference type="EMBL" id="JACCJC010000041">
    <property type="protein sequence ID" value="KAF6233141.1"/>
    <property type="molecule type" value="Genomic_DNA"/>
</dbReference>
<reference evidence="3 4" key="1">
    <citation type="journal article" date="2020" name="Genomics">
        <title>Complete, high-quality genomes from long-read metagenomic sequencing of two wolf lichen thalli reveals enigmatic genome architecture.</title>
        <authorList>
            <person name="McKenzie S.K."/>
            <person name="Walston R.F."/>
            <person name="Allen J.L."/>
        </authorList>
    </citation>
    <scope>NUCLEOTIDE SEQUENCE [LARGE SCALE GENOMIC DNA]</scope>
    <source>
        <strain evidence="3">WasteWater2</strain>
    </source>
</reference>
<protein>
    <recommendedName>
        <fullName evidence="2">Nephrocystin 3-like N-terminal domain-containing protein</fullName>
    </recommendedName>
</protein>
<sequence length="245" mass="28390">MPCSYFFFRFGDHTKRSPNALLRSLAYHVSQQLPDFRRKLSDLHDHGVRLEKSDARTILNRVFVGGMFKMDLQVPLYWVVDALDDSDPYQTLLKIFAGISKAAIPVHLLLLSRYTENLSLAFGRIEGVVNFRGKAFEAQESDIHHFVRKELRYLRGTEILKQRVLKRVLQRASGNFLWVTRAMQEIMKCFTEEAVEKTLNEIPSGMEPLYQRMEMNIARDLREGDKDLAKHILTWAACARRAISS</sequence>
<dbReference type="PANTHER" id="PTHR10039">
    <property type="entry name" value="AMELOGENIN"/>
    <property type="match status" value="1"/>
</dbReference>
<accession>A0A8H6L2J3</accession>
<dbReference type="InterPro" id="IPR056884">
    <property type="entry name" value="NPHP3-like_N"/>
</dbReference>